<evidence type="ECO:0000313" key="7">
    <source>
        <dbReference type="EMBL" id="MBW0498891.1"/>
    </source>
</evidence>
<evidence type="ECO:0000256" key="5">
    <source>
        <dbReference type="ARBA" id="ARBA00023136"/>
    </source>
</evidence>
<evidence type="ECO:0000256" key="3">
    <source>
        <dbReference type="ARBA" id="ARBA00022692"/>
    </source>
</evidence>
<gene>
    <name evidence="7" type="ORF">O181_038606</name>
</gene>
<keyword evidence="5 6" id="KW-0472">Membrane</keyword>
<dbReference type="EMBL" id="AVOT02014961">
    <property type="protein sequence ID" value="MBW0498891.1"/>
    <property type="molecule type" value="Genomic_DNA"/>
</dbReference>
<dbReference type="PANTHER" id="PTHR28525:SF1">
    <property type="entry name" value="REACTIVE OXYGEN SPECIES MODULATOR 1"/>
    <property type="match status" value="1"/>
</dbReference>
<dbReference type="GO" id="GO:0045039">
    <property type="term" value="P:protein insertion into mitochondrial inner membrane"/>
    <property type="evidence" value="ECO:0007669"/>
    <property type="project" value="TreeGrafter"/>
</dbReference>
<dbReference type="InterPro" id="IPR018450">
    <property type="entry name" value="Romo1/Mgr2"/>
</dbReference>
<dbReference type="PANTHER" id="PTHR28525">
    <property type="entry name" value="REACTIVE OXYGEN SPECIES MODULATOR 1"/>
    <property type="match status" value="1"/>
</dbReference>
<feature type="transmembrane region" description="Helical" evidence="6">
    <location>
        <begin position="96"/>
        <end position="118"/>
    </location>
</feature>
<accession>A0A9Q3DEB0</accession>
<dbReference type="SMART" id="SM01378">
    <property type="entry name" value="Romo1"/>
    <property type="match status" value="1"/>
</dbReference>
<evidence type="ECO:0000256" key="1">
    <source>
        <dbReference type="ARBA" id="ARBA00004370"/>
    </source>
</evidence>
<sequence>MRWEYAYIRSGSDAHCAPGLRGAAGQQRASHPALCRGPLTKMPASMVHAQPQQQSVLQKLGMGAAMGGAVGMTLGFLFGGYAIITRGAGPRGPLNTLATYMMSSGGTFAFFMSIGSVIRTETHSSYTPSQLALAKKINLPLGLEKKTRQLLTAFFTSEPLNLILRFKNFTSVFLIELDFRCEIAHRQPMHSFE</sequence>
<dbReference type="Proteomes" id="UP000765509">
    <property type="component" value="Unassembled WGS sequence"/>
</dbReference>
<protein>
    <submittedName>
        <fullName evidence="7">Uncharacterized protein</fullName>
    </submittedName>
</protein>
<keyword evidence="4 6" id="KW-1133">Transmembrane helix</keyword>
<reference evidence="7" key="1">
    <citation type="submission" date="2021-03" db="EMBL/GenBank/DDBJ databases">
        <title>Draft genome sequence of rust myrtle Austropuccinia psidii MF-1, a brazilian biotype.</title>
        <authorList>
            <person name="Quecine M.C."/>
            <person name="Pachon D.M.R."/>
            <person name="Bonatelli M.L."/>
            <person name="Correr F.H."/>
            <person name="Franceschini L.M."/>
            <person name="Leite T.F."/>
            <person name="Margarido G.R.A."/>
            <person name="Almeida C.A."/>
            <person name="Ferrarezi J.A."/>
            <person name="Labate C.A."/>
        </authorList>
    </citation>
    <scope>NUCLEOTIDE SEQUENCE</scope>
    <source>
        <strain evidence="7">MF-1</strain>
    </source>
</reference>
<name>A0A9Q3DEB0_9BASI</name>
<comment type="subcellular location">
    <subcellularLocation>
        <location evidence="1">Membrane</location>
    </subcellularLocation>
</comment>
<comment type="caution">
    <text evidence="7">The sequence shown here is derived from an EMBL/GenBank/DDBJ whole genome shotgun (WGS) entry which is preliminary data.</text>
</comment>
<keyword evidence="3 6" id="KW-0812">Transmembrane</keyword>
<evidence type="ECO:0000256" key="4">
    <source>
        <dbReference type="ARBA" id="ARBA00022989"/>
    </source>
</evidence>
<dbReference type="AlphaFoldDB" id="A0A9Q3DEB0"/>
<evidence type="ECO:0000256" key="6">
    <source>
        <dbReference type="SAM" id="Phobius"/>
    </source>
</evidence>
<dbReference type="OrthoDB" id="5409308at2759"/>
<dbReference type="GO" id="GO:0030150">
    <property type="term" value="P:protein import into mitochondrial matrix"/>
    <property type="evidence" value="ECO:0007669"/>
    <property type="project" value="TreeGrafter"/>
</dbReference>
<evidence type="ECO:0000256" key="2">
    <source>
        <dbReference type="ARBA" id="ARBA00007839"/>
    </source>
</evidence>
<dbReference type="GO" id="GO:0005744">
    <property type="term" value="C:TIM23 mitochondrial import inner membrane translocase complex"/>
    <property type="evidence" value="ECO:0007669"/>
    <property type="project" value="TreeGrafter"/>
</dbReference>
<evidence type="ECO:0000313" key="8">
    <source>
        <dbReference type="Proteomes" id="UP000765509"/>
    </source>
</evidence>
<keyword evidence="8" id="KW-1185">Reference proteome</keyword>
<comment type="similarity">
    <text evidence="2">Belongs to the MGR2 family.</text>
</comment>
<dbReference type="Pfam" id="PF10247">
    <property type="entry name" value="Romo1"/>
    <property type="match status" value="1"/>
</dbReference>
<organism evidence="7 8">
    <name type="scientific">Austropuccinia psidii MF-1</name>
    <dbReference type="NCBI Taxonomy" id="1389203"/>
    <lineage>
        <taxon>Eukaryota</taxon>
        <taxon>Fungi</taxon>
        <taxon>Dikarya</taxon>
        <taxon>Basidiomycota</taxon>
        <taxon>Pucciniomycotina</taxon>
        <taxon>Pucciniomycetes</taxon>
        <taxon>Pucciniales</taxon>
        <taxon>Sphaerophragmiaceae</taxon>
        <taxon>Austropuccinia</taxon>
    </lineage>
</organism>
<proteinExistence type="inferred from homology"/>
<feature type="transmembrane region" description="Helical" evidence="6">
    <location>
        <begin position="60"/>
        <end position="84"/>
    </location>
</feature>